<dbReference type="EMBL" id="VJMG01000043">
    <property type="protein sequence ID" value="TRL37483.1"/>
    <property type="molecule type" value="Genomic_DNA"/>
</dbReference>
<evidence type="ECO:0000313" key="1">
    <source>
        <dbReference type="EMBL" id="TRL37483.1"/>
    </source>
</evidence>
<comment type="caution">
    <text evidence="1">The sequence shown here is derived from an EMBL/GenBank/DDBJ whole genome shotgun (WGS) entry which is preliminary data.</text>
</comment>
<sequence>MAKYKYQQHLVSSNVPAFDKEWQPGQVPLNSGIYRCKTCGDEVAVGKGQALPRDHHTHPVLGPVSWMMLVFAQEHPK</sequence>
<keyword evidence="2" id="KW-1185">Reference proteome</keyword>
<reference evidence="1 2" key="1">
    <citation type="submission" date="2019-07" db="EMBL/GenBank/DDBJ databases">
        <title>Ln-dependent methylotrophs.</title>
        <authorList>
            <person name="Tani A."/>
        </authorList>
    </citation>
    <scope>NUCLEOTIDE SEQUENCE [LARGE SCALE GENOMIC DNA]</scope>
    <source>
        <strain evidence="1 2">SM12</strain>
    </source>
</reference>
<evidence type="ECO:0008006" key="3">
    <source>
        <dbReference type="Google" id="ProtNLM"/>
    </source>
</evidence>
<evidence type="ECO:0000313" key="2">
    <source>
        <dbReference type="Proteomes" id="UP000316801"/>
    </source>
</evidence>
<proteinExistence type="predicted"/>
<accession>A0A549T6H8</accession>
<protein>
    <recommendedName>
        <fullName evidence="3">Protein L</fullName>
    </recommendedName>
</protein>
<dbReference type="RefSeq" id="WP_143126088.1">
    <property type="nucleotide sequence ID" value="NZ_VJMG01000043.1"/>
</dbReference>
<organism evidence="1 2">
    <name type="scientific">Rhizobium straminoryzae</name>
    <dbReference type="NCBI Taxonomy" id="1387186"/>
    <lineage>
        <taxon>Bacteria</taxon>
        <taxon>Pseudomonadati</taxon>
        <taxon>Pseudomonadota</taxon>
        <taxon>Alphaproteobacteria</taxon>
        <taxon>Hyphomicrobiales</taxon>
        <taxon>Rhizobiaceae</taxon>
        <taxon>Rhizobium/Agrobacterium group</taxon>
        <taxon>Rhizobium</taxon>
    </lineage>
</organism>
<dbReference type="AlphaFoldDB" id="A0A549T6H8"/>
<name>A0A549T6H8_9HYPH</name>
<gene>
    <name evidence="1" type="ORF">FNA46_15360</name>
</gene>
<dbReference type="Proteomes" id="UP000316801">
    <property type="component" value="Unassembled WGS sequence"/>
</dbReference>